<dbReference type="InterPro" id="IPR011330">
    <property type="entry name" value="Glyco_hydro/deAcase_b/a-brl"/>
</dbReference>
<proteinExistence type="predicted"/>
<sequence length="462" mass="51710">MKDRKKWSIFSIVMAVAVVAIVLSVVMMNLPIAQSEPEDNHVRYSYQAVSQQDLAQKMSIQSDIHYGEAYPMGVSYPETSSQKVNDQIKSFVDSQVEQFQTAIASSSSDQPTGSSTELNIDYELSSFNEDIVSVLFHVRQNGGDSSRDGLTAMTFHLETGQRMNLSDFFQEDSGYEQYLLDKVQHSLQDQKVLDKKEKGPVSVDQLQNFMLDGDQITFYFTPGSVADSSFGQLQVSIPLRLMHSFSYFQFDDDGTSVSSQPEAYPAVTQPETPQASVGTKQIALTFDDGPYKNTEKVLDLLDQYNAKATFFVVGNRVEYFPETIRRMVSSGHCIGNHTYSHKRLDNLSPAQVSEQLTKTNEAVKEITGGYVPQYVRPPYGFFDHNIKTIDGMPMIMWTVDPGDWSLQDTGKIAQGVIENAKDGDIVILHEQLTQSVEATEIILQELTAQGFSFVTVDQLMDK</sequence>
<dbReference type="GO" id="GO:0005975">
    <property type="term" value="P:carbohydrate metabolic process"/>
    <property type="evidence" value="ECO:0007669"/>
    <property type="project" value="InterPro"/>
</dbReference>
<keyword evidence="4" id="KW-1185">Reference proteome</keyword>
<protein>
    <submittedName>
        <fullName evidence="3">Peptidoglycan-N-acetylmuramic acid deacetylase PdaC</fullName>
    </submittedName>
</protein>
<organism evidence="3 4">
    <name type="scientific">Solibaculum mannosilyticum</name>
    <dbReference type="NCBI Taxonomy" id="2780922"/>
    <lineage>
        <taxon>Bacteria</taxon>
        <taxon>Bacillati</taxon>
        <taxon>Bacillota</taxon>
        <taxon>Clostridia</taxon>
        <taxon>Eubacteriales</taxon>
        <taxon>Oscillospiraceae</taxon>
        <taxon>Solibaculum</taxon>
    </lineage>
</organism>
<evidence type="ECO:0000259" key="2">
    <source>
        <dbReference type="PROSITE" id="PS51677"/>
    </source>
</evidence>
<dbReference type="Gene3D" id="3.20.20.370">
    <property type="entry name" value="Glycoside hydrolase/deacetylase"/>
    <property type="match status" value="1"/>
</dbReference>
<dbReference type="GO" id="GO:0016810">
    <property type="term" value="F:hydrolase activity, acting on carbon-nitrogen (but not peptide) bonds"/>
    <property type="evidence" value="ECO:0007669"/>
    <property type="project" value="InterPro"/>
</dbReference>
<dbReference type="InterPro" id="IPR002509">
    <property type="entry name" value="NODB_dom"/>
</dbReference>
<dbReference type="Proteomes" id="UP000593890">
    <property type="component" value="Chromosome"/>
</dbReference>
<evidence type="ECO:0000313" key="4">
    <source>
        <dbReference type="Proteomes" id="UP000593890"/>
    </source>
</evidence>
<feature type="domain" description="NodB homology" evidence="2">
    <location>
        <begin position="280"/>
        <end position="454"/>
    </location>
</feature>
<evidence type="ECO:0000313" key="3">
    <source>
        <dbReference type="EMBL" id="BCI59528.1"/>
    </source>
</evidence>
<dbReference type="InterPro" id="IPR021729">
    <property type="entry name" value="DUF3298"/>
</dbReference>
<evidence type="ECO:0000256" key="1">
    <source>
        <dbReference type="SAM" id="Phobius"/>
    </source>
</evidence>
<accession>A0A7I8CYH7</accession>
<dbReference type="Pfam" id="PF11738">
    <property type="entry name" value="DUF3298"/>
    <property type="match status" value="1"/>
</dbReference>
<keyword evidence="1" id="KW-0812">Transmembrane</keyword>
<dbReference type="PROSITE" id="PS51677">
    <property type="entry name" value="NODB"/>
    <property type="match status" value="1"/>
</dbReference>
<dbReference type="InterPro" id="IPR037126">
    <property type="entry name" value="PdaC/RsiV-like_sf"/>
</dbReference>
<gene>
    <name evidence="3" type="primary">pdaC</name>
    <name evidence="3" type="ORF">C12CBH8_01670</name>
</gene>
<keyword evidence="1" id="KW-1133">Transmembrane helix</keyword>
<dbReference type="PANTHER" id="PTHR10587">
    <property type="entry name" value="GLYCOSYL TRANSFERASE-RELATED"/>
    <property type="match status" value="1"/>
</dbReference>
<reference evidence="4" key="1">
    <citation type="submission" date="2020-07" db="EMBL/GenBank/DDBJ databases">
        <title>Complete genome sequencing of Clostridia bacterium strain 12CBH8.</title>
        <authorList>
            <person name="Sakamoto M."/>
            <person name="Murakami T."/>
            <person name="Mori H."/>
        </authorList>
    </citation>
    <scope>NUCLEOTIDE SEQUENCE [LARGE SCALE GENOMIC DNA]</scope>
    <source>
        <strain evidence="4">12CBH8</strain>
    </source>
</reference>
<dbReference type="KEGG" id="sman:C12CBH8_01670"/>
<dbReference type="RefSeq" id="WP_099323066.1">
    <property type="nucleotide sequence ID" value="NZ_AP023321.1"/>
</dbReference>
<keyword evidence="1" id="KW-0472">Membrane</keyword>
<feature type="transmembrane region" description="Helical" evidence="1">
    <location>
        <begin position="7"/>
        <end position="30"/>
    </location>
</feature>
<dbReference type="Pfam" id="PF01522">
    <property type="entry name" value="Polysacc_deac_1"/>
    <property type="match status" value="1"/>
</dbReference>
<name>A0A7I8CYH7_9FIRM</name>
<dbReference type="SUPFAM" id="SSF88713">
    <property type="entry name" value="Glycoside hydrolase/deacetylase"/>
    <property type="match status" value="1"/>
</dbReference>
<dbReference type="AlphaFoldDB" id="A0A7I8CYH7"/>
<dbReference type="EMBL" id="AP023321">
    <property type="protein sequence ID" value="BCI59528.1"/>
    <property type="molecule type" value="Genomic_DNA"/>
</dbReference>
<dbReference type="Gene3D" id="3.30.565.40">
    <property type="entry name" value="Fervidobacterium nodosum Rt17-B1 like"/>
    <property type="match status" value="1"/>
</dbReference>
<dbReference type="InterPro" id="IPR050248">
    <property type="entry name" value="Polysacc_deacetylase_ArnD"/>
</dbReference>
<dbReference type="Gene3D" id="3.90.640.20">
    <property type="entry name" value="Heat-shock cognate protein, ATPase"/>
    <property type="match status" value="1"/>
</dbReference>